<protein>
    <recommendedName>
        <fullName evidence="2">DUF3108 domain-containing protein</fullName>
    </recommendedName>
</protein>
<reference evidence="3 4" key="1">
    <citation type="submission" date="2019-08" db="EMBL/GenBank/DDBJ databases">
        <title>Genome of Phaeodactylibacter luteus.</title>
        <authorList>
            <person name="Bowman J.P."/>
        </authorList>
    </citation>
    <scope>NUCLEOTIDE SEQUENCE [LARGE SCALE GENOMIC DNA]</scope>
    <source>
        <strain evidence="3 4">KCTC 42180</strain>
    </source>
</reference>
<evidence type="ECO:0000259" key="2">
    <source>
        <dbReference type="Pfam" id="PF21347"/>
    </source>
</evidence>
<comment type="caution">
    <text evidence="3">The sequence shown here is derived from an EMBL/GenBank/DDBJ whole genome shotgun (WGS) entry which is preliminary data.</text>
</comment>
<accession>A0A5C6RLH5</accession>
<keyword evidence="1" id="KW-0732">Signal</keyword>
<feature type="domain" description="DUF3108" evidence="2">
    <location>
        <begin position="32"/>
        <end position="226"/>
    </location>
</feature>
<feature type="signal peptide" evidence="1">
    <location>
        <begin position="1"/>
        <end position="21"/>
    </location>
</feature>
<dbReference type="InterPro" id="IPR049279">
    <property type="entry name" value="DUF3108-like"/>
</dbReference>
<proteinExistence type="predicted"/>
<evidence type="ECO:0000256" key="1">
    <source>
        <dbReference type="SAM" id="SignalP"/>
    </source>
</evidence>
<dbReference type="OrthoDB" id="665223at2"/>
<dbReference type="RefSeq" id="WP_147167801.1">
    <property type="nucleotide sequence ID" value="NZ_VOOR01000023.1"/>
</dbReference>
<dbReference type="Proteomes" id="UP000321580">
    <property type="component" value="Unassembled WGS sequence"/>
</dbReference>
<gene>
    <name evidence="3" type="ORF">FRY97_12115</name>
</gene>
<organism evidence="3 4">
    <name type="scientific">Phaeodactylibacter luteus</name>
    <dbReference type="NCBI Taxonomy" id="1564516"/>
    <lineage>
        <taxon>Bacteria</taxon>
        <taxon>Pseudomonadati</taxon>
        <taxon>Bacteroidota</taxon>
        <taxon>Saprospiria</taxon>
        <taxon>Saprospirales</taxon>
        <taxon>Haliscomenobacteraceae</taxon>
        <taxon>Phaeodactylibacter</taxon>
    </lineage>
</organism>
<dbReference type="Gene3D" id="2.40.360.20">
    <property type="match status" value="1"/>
</dbReference>
<sequence>MQLEKITFLLALFAASFSAQGQDLCNNFFPFKEGVTMEYTTYSPKGKVENIQENTISAVATSGAGLRAEVVSVLKDKKGKEQFSGTFEVLCQDNQLLMDVNSMLNPAMQQSFDGMEVTVEGDALSIPATLNVGEELPDASTTISAGTSGLTIINMTVRITNRKVEAKEKVTTAAGTFDCYKISQESEIKMMMTRKFKSVEYYADGVGVVRSESYSSNGKLETYMELTAMDN</sequence>
<name>A0A5C6RLH5_9BACT</name>
<keyword evidence="4" id="KW-1185">Reference proteome</keyword>
<evidence type="ECO:0000313" key="3">
    <source>
        <dbReference type="EMBL" id="TXB62815.1"/>
    </source>
</evidence>
<feature type="chain" id="PRO_5023096080" description="DUF3108 domain-containing protein" evidence="1">
    <location>
        <begin position="22"/>
        <end position="231"/>
    </location>
</feature>
<dbReference type="Pfam" id="PF21347">
    <property type="entry name" value="DUF3108_like"/>
    <property type="match status" value="1"/>
</dbReference>
<evidence type="ECO:0000313" key="4">
    <source>
        <dbReference type="Proteomes" id="UP000321580"/>
    </source>
</evidence>
<dbReference type="AlphaFoldDB" id="A0A5C6RLH5"/>
<dbReference type="EMBL" id="VOOR01000023">
    <property type="protein sequence ID" value="TXB62815.1"/>
    <property type="molecule type" value="Genomic_DNA"/>
</dbReference>